<dbReference type="eggNOG" id="COG0497">
    <property type="taxonomic scope" value="Bacteria"/>
</dbReference>
<dbReference type="Proteomes" id="UP000030905">
    <property type="component" value="Chromosome"/>
</dbReference>
<dbReference type="GeneID" id="93073848"/>
<name>A0A0H3J9G8_CLOPA</name>
<accession>A0A0H3J9G8</accession>
<proteinExistence type="predicted"/>
<keyword evidence="1" id="KW-0175">Coiled coil</keyword>
<sequence length="507" mass="60223">MNSVYPWLYLDYADNIWKFWVNDNGELLYNIMYEEGKWTKENVIDKDVLEFTVYIQEVGKINIVYSNYRGELKYCTMRHKQWIGKILYTRESDRSQIQNLKIQIIGKNMHIFYMLISEDATDHGILMHCKWNGRETAVNALQDIILLPNVEEYYKVSLRGTENLDMIFITDEGNEASVYYCSFQKNQWTPLKRLYGIQGENISLQILSDESEISILNRSKENSVYILDHVTMDINGVIKGFRVYDTNNKLIEPILFTESNILYCCWLEQGGIFYSIFDGEGWGDAMCIESGSGVPLQKYNACIFHKKYNSIDEREVYVTDETDLSIYIPSEFVKRTKNISEDHGNEEAFSLSQPNDKIKNIKIELHRTKVINKNLDKKLSALNMQLQKKQRFIEEYEENISKVLKDKRKLEENYKAYLEVHENSQKELQSIKEKLLEEKSRTDITEKRLQETEEYKESLENQVKKFEEEKNMLQKEMERKVQENIRLQQELEMEKNQSIMDRLLRRK</sequence>
<keyword evidence="5" id="KW-1185">Reference proteome</keyword>
<dbReference type="KEGG" id="cpat:CLPA_c16850"/>
<evidence type="ECO:0000313" key="4">
    <source>
        <dbReference type="Proteomes" id="UP000028042"/>
    </source>
</evidence>
<reference evidence="3 4" key="3">
    <citation type="journal article" name="Genome Announc.">
        <title>Improved Draft Genome Sequence of Clostridium pasteurianum Strain ATCC 6013 (DSM 525) Using a Hybrid Next-Generation Sequencing Approach.</title>
        <authorList>
            <person name="Pyne M.E."/>
            <person name="Utturkar S."/>
            <person name="Brown S.D."/>
            <person name="Moo-Young M."/>
            <person name="Chung D.A."/>
            <person name="Chou C.P."/>
        </authorList>
    </citation>
    <scope>NUCLEOTIDE SEQUENCE [LARGE SCALE GENOMIC DNA]</scope>
    <source>
        <strain evidence="3 4">ATCC 6013</strain>
    </source>
</reference>
<reference evidence="3" key="2">
    <citation type="submission" date="2015-10" db="EMBL/GenBank/DDBJ databases">
        <title>Improved Draft Genome Sequence of Clostridium pasteurianum Strain ATCC 6013 (DSM 525) Using a Hybrid Next-Generation Sequencing Approach.</title>
        <authorList>
            <person name="Pyne M.E."/>
            <person name="Utturkar S.M."/>
            <person name="Brown S.D."/>
            <person name="Moo-Young M."/>
            <person name="Chung D.A."/>
            <person name="Chou P.C."/>
        </authorList>
    </citation>
    <scope>NUCLEOTIDE SEQUENCE</scope>
    <source>
        <strain evidence="3">ATCC 6013</strain>
    </source>
</reference>
<dbReference type="KEGG" id="cpae:CPAST_c16850"/>
<protein>
    <submittedName>
        <fullName evidence="2">Uncharacterized protein</fullName>
    </submittedName>
</protein>
<dbReference type="EMBL" id="JPGY02000001">
    <property type="protein sequence ID" value="KRU12249.1"/>
    <property type="molecule type" value="Genomic_DNA"/>
</dbReference>
<evidence type="ECO:0000256" key="1">
    <source>
        <dbReference type="SAM" id="Coils"/>
    </source>
</evidence>
<evidence type="ECO:0000313" key="2">
    <source>
        <dbReference type="EMBL" id="AJA51743.1"/>
    </source>
</evidence>
<evidence type="ECO:0000313" key="5">
    <source>
        <dbReference type="Proteomes" id="UP000030905"/>
    </source>
</evidence>
<dbReference type="Proteomes" id="UP000028042">
    <property type="component" value="Unassembled WGS sequence"/>
</dbReference>
<dbReference type="PATRIC" id="fig|1262449.3.peg.1520"/>
<organism evidence="2 5">
    <name type="scientific">Clostridium pasteurianum DSM 525 = ATCC 6013</name>
    <dbReference type="NCBI Taxonomy" id="1262449"/>
    <lineage>
        <taxon>Bacteria</taxon>
        <taxon>Bacillati</taxon>
        <taxon>Bacillota</taxon>
        <taxon>Clostridia</taxon>
        <taxon>Eubacteriales</taxon>
        <taxon>Clostridiaceae</taxon>
        <taxon>Clostridium</taxon>
    </lineage>
</organism>
<reference evidence="2 5" key="1">
    <citation type="journal article" date="2015" name="Genome Announc.">
        <title>Complete Genome Sequence of the Nitrogen-Fixing and Solvent-Producing Clostridium pasteurianum DSM 525.</title>
        <authorList>
            <person name="Poehlein A."/>
            <person name="Grosse-Honebrink A."/>
            <person name="Zhang Y."/>
            <person name="Minton N.P."/>
            <person name="Daniel R."/>
        </authorList>
    </citation>
    <scope>NUCLEOTIDE SEQUENCE [LARGE SCALE GENOMIC DNA]</scope>
    <source>
        <strain evidence="2">DSM 525</strain>
        <strain evidence="5">DSM 525 / ATCC 6013</strain>
    </source>
</reference>
<feature type="coiled-coil region" evidence="1">
    <location>
        <begin position="379"/>
        <end position="497"/>
    </location>
</feature>
<evidence type="ECO:0000313" key="3">
    <source>
        <dbReference type="EMBL" id="KRU12249.1"/>
    </source>
</evidence>
<gene>
    <name evidence="2" type="ORF">CLPA_c16850</name>
    <name evidence="3" type="ORF">CP6013_01496</name>
</gene>
<dbReference type="RefSeq" id="WP_003443631.1">
    <property type="nucleotide sequence ID" value="NZ_ANZB01000004.1"/>
</dbReference>
<dbReference type="EMBL" id="CP009268">
    <property type="protein sequence ID" value="AJA51743.1"/>
    <property type="molecule type" value="Genomic_DNA"/>
</dbReference>
<dbReference type="AlphaFoldDB" id="A0A0H3J9G8"/>